<sequence length="325" mass="36696">MTEVRLYRSGDEIAINDAFNRVFGKQRNVEEWAWKYRAGEPPCPIVAAWDGDRLAAHNGGIAANYQVDGRRILALQGADTFSLAVAERQPEWRGSWQQVMDRFGEIAADQFGVSLLYGFTGGKAISHMVARAHWDSVSPRRIPLLVRRRRPPTRSMASKFFKARLVDGSASALDRLWERAQDRYPVSVIRDANHVRRRLSGHPAVRYHRWLITPRWSSTPAAFVAFRTDGGVCRWVELVWDGRPGALELVDHLSRRLTEQTGADREELWLDGDPDAAQWLELFGFEGGPDPSGVVRVVRFIDPELNADSFAPGRVYTTMADADLV</sequence>
<organism evidence="1 2">
    <name type="scientific">Candidatus Sulfomarinibacter kjeldsenii</name>
    <dbReference type="NCBI Taxonomy" id="2885994"/>
    <lineage>
        <taxon>Bacteria</taxon>
        <taxon>Pseudomonadati</taxon>
        <taxon>Acidobacteriota</taxon>
        <taxon>Thermoanaerobaculia</taxon>
        <taxon>Thermoanaerobaculales</taxon>
        <taxon>Candidatus Sulfomarinibacteraceae</taxon>
        <taxon>Candidatus Sulfomarinibacter</taxon>
    </lineage>
</organism>
<gene>
    <name evidence="1" type="ORF">IFJ97_01140</name>
</gene>
<dbReference type="AlphaFoldDB" id="A0A8J6Y4F0"/>
<name>A0A8J6Y4F0_9BACT</name>
<dbReference type="InterPro" id="IPR016181">
    <property type="entry name" value="Acyl_CoA_acyltransferase"/>
</dbReference>
<protein>
    <submittedName>
        <fullName evidence="1">Uncharacterized protein</fullName>
    </submittedName>
</protein>
<dbReference type="SUPFAM" id="SSF55729">
    <property type="entry name" value="Acyl-CoA N-acyltransferases (Nat)"/>
    <property type="match status" value="1"/>
</dbReference>
<dbReference type="EMBL" id="JACXWA010000014">
    <property type="protein sequence ID" value="MBD3869947.1"/>
    <property type="molecule type" value="Genomic_DNA"/>
</dbReference>
<proteinExistence type="predicted"/>
<dbReference type="Proteomes" id="UP000598633">
    <property type="component" value="Unassembled WGS sequence"/>
</dbReference>
<reference evidence="1 2" key="1">
    <citation type="submission" date="2020-08" db="EMBL/GenBank/DDBJ databases">
        <title>Acidobacteriota in marine sediments use diverse sulfur dissimilation pathways.</title>
        <authorList>
            <person name="Wasmund K."/>
        </authorList>
    </citation>
    <scope>NUCLEOTIDE SEQUENCE [LARGE SCALE GENOMIC DNA]</scope>
    <source>
        <strain evidence="1">MAG AM3-A</strain>
    </source>
</reference>
<accession>A0A8J6Y4F0</accession>
<evidence type="ECO:0000313" key="1">
    <source>
        <dbReference type="EMBL" id="MBD3869947.1"/>
    </source>
</evidence>
<evidence type="ECO:0000313" key="2">
    <source>
        <dbReference type="Proteomes" id="UP000598633"/>
    </source>
</evidence>
<comment type="caution">
    <text evidence="1">The sequence shown here is derived from an EMBL/GenBank/DDBJ whole genome shotgun (WGS) entry which is preliminary data.</text>
</comment>